<keyword evidence="8 11" id="KW-0067">ATP-binding</keyword>
<dbReference type="EMBL" id="CP068047">
    <property type="protein sequence ID" value="QQR36914.1"/>
    <property type="molecule type" value="Genomic_DNA"/>
</dbReference>
<evidence type="ECO:0000256" key="10">
    <source>
        <dbReference type="ARBA" id="ARBA00048567"/>
    </source>
</evidence>
<dbReference type="PANTHER" id="PTHR21087:SF16">
    <property type="entry name" value="SHIKIMATE KINASE 1, CHLOROPLASTIC"/>
    <property type="match status" value="1"/>
</dbReference>
<feature type="binding site" evidence="11">
    <location>
        <position position="123"/>
    </location>
    <ligand>
        <name>substrate</name>
    </ligand>
</feature>
<dbReference type="HAMAP" id="MF_00109">
    <property type="entry name" value="Shikimate_kinase"/>
    <property type="match status" value="1"/>
</dbReference>
<comment type="similarity">
    <text evidence="2 11">Belongs to the shikimate kinase family.</text>
</comment>
<feature type="binding site" evidence="11">
    <location>
        <begin position="55"/>
        <end position="60"/>
    </location>
    <ligand>
        <name>ATP</name>
        <dbReference type="ChEBI" id="CHEBI:30616"/>
    </ligand>
</feature>
<comment type="cofactor">
    <cofactor evidence="11">
        <name>Mg(2+)</name>
        <dbReference type="ChEBI" id="CHEBI:18420"/>
    </cofactor>
    <text evidence="11">Binds 1 Mg(2+) ion per subunit.</text>
</comment>
<dbReference type="SUPFAM" id="SSF52540">
    <property type="entry name" value="P-loop containing nucleoside triphosphate hydrolases"/>
    <property type="match status" value="1"/>
</dbReference>
<feature type="binding site" evidence="11">
    <location>
        <position position="180"/>
    </location>
    <ligand>
        <name>substrate</name>
    </ligand>
</feature>
<accession>A0ABX7C0X5</accession>
<keyword evidence="6 11" id="KW-0547">Nucleotide-binding</keyword>
<dbReference type="NCBIfam" id="NF010552">
    <property type="entry name" value="PRK13946.1"/>
    <property type="match status" value="1"/>
</dbReference>
<feature type="binding site" evidence="11">
    <location>
        <position position="59"/>
    </location>
    <ligand>
        <name>Mg(2+)</name>
        <dbReference type="ChEBI" id="CHEBI:18420"/>
    </ligand>
</feature>
<evidence type="ECO:0000313" key="12">
    <source>
        <dbReference type="EMBL" id="QQR36914.1"/>
    </source>
</evidence>
<dbReference type="InterPro" id="IPR023000">
    <property type="entry name" value="Shikimate_kinase_CS"/>
</dbReference>
<dbReference type="Proteomes" id="UP000595460">
    <property type="component" value="Chromosome"/>
</dbReference>
<organism evidence="12 13">
    <name type="scientific">Devosia oryziradicis</name>
    <dbReference type="NCBI Taxonomy" id="2801335"/>
    <lineage>
        <taxon>Bacteria</taxon>
        <taxon>Pseudomonadati</taxon>
        <taxon>Pseudomonadota</taxon>
        <taxon>Alphaproteobacteria</taxon>
        <taxon>Hyphomicrobiales</taxon>
        <taxon>Devosiaceae</taxon>
        <taxon>Devosia</taxon>
    </lineage>
</organism>
<dbReference type="EC" id="2.7.1.71" evidence="3 11"/>
<dbReference type="InterPro" id="IPR031322">
    <property type="entry name" value="Shikimate/glucono_kinase"/>
</dbReference>
<evidence type="ECO:0000256" key="9">
    <source>
        <dbReference type="ARBA" id="ARBA00023141"/>
    </source>
</evidence>
<reference evidence="12 13" key="1">
    <citation type="submission" date="2021-01" db="EMBL/GenBank/DDBJ databases">
        <title>Genome seq and assembly of Devosia sp. G19.</title>
        <authorList>
            <person name="Chhetri G."/>
        </authorList>
    </citation>
    <scope>NUCLEOTIDE SEQUENCE [LARGE SCALE GENOMIC DNA]</scope>
    <source>
        <strain evidence="12 13">G19</strain>
    </source>
</reference>
<evidence type="ECO:0000313" key="13">
    <source>
        <dbReference type="Proteomes" id="UP000595460"/>
    </source>
</evidence>
<evidence type="ECO:0000256" key="2">
    <source>
        <dbReference type="ARBA" id="ARBA00006997"/>
    </source>
</evidence>
<comment type="function">
    <text evidence="11">Catalyzes the specific phosphorylation of the 3-hydroxyl group of shikimic acid using ATP as a cosubstrate.</text>
</comment>
<evidence type="ECO:0000256" key="8">
    <source>
        <dbReference type="ARBA" id="ARBA00022840"/>
    </source>
</evidence>
<gene>
    <name evidence="11" type="primary">aroK</name>
    <name evidence="12" type="ORF">JI749_04615</name>
</gene>
<comment type="subunit">
    <text evidence="11">Monomer.</text>
</comment>
<keyword evidence="13" id="KW-1185">Reference proteome</keyword>
<dbReference type="GO" id="GO:0004765">
    <property type="term" value="F:shikimate kinase activity"/>
    <property type="evidence" value="ECO:0007669"/>
    <property type="project" value="UniProtKB-EC"/>
</dbReference>
<dbReference type="PANTHER" id="PTHR21087">
    <property type="entry name" value="SHIKIMATE KINASE"/>
    <property type="match status" value="1"/>
</dbReference>
<keyword evidence="11" id="KW-0460">Magnesium</keyword>
<dbReference type="Gene3D" id="3.40.50.300">
    <property type="entry name" value="P-loop containing nucleotide triphosphate hydrolases"/>
    <property type="match status" value="1"/>
</dbReference>
<keyword evidence="11" id="KW-0479">Metal-binding</keyword>
<evidence type="ECO:0000256" key="6">
    <source>
        <dbReference type="ARBA" id="ARBA00022741"/>
    </source>
</evidence>
<dbReference type="PROSITE" id="PS01128">
    <property type="entry name" value="SHIKIMATE_KINASE"/>
    <property type="match status" value="1"/>
</dbReference>
<name>A0ABX7C0X5_9HYPH</name>
<protein>
    <recommendedName>
        <fullName evidence="3 11">Shikimate kinase</fullName>
        <shortName evidence="11">SK</shortName>
        <ecNumber evidence="3 11">2.7.1.71</ecNumber>
    </recommendedName>
</protein>
<evidence type="ECO:0000256" key="5">
    <source>
        <dbReference type="ARBA" id="ARBA00022679"/>
    </source>
</evidence>
<sequence>MVCRVSGLTRRCPLRPKTPGERLLNRPDPASRQARAEELSERLAGRPLVLVGMMGAGKTTVGRRLAARLSRHFLDSDEEIEKAAQMTIPEIFEQRGEPEFRAGETRVIARVLKEQGVVLATGGGAFVNGETRALVKAEAVSVWLKAEADILFERVSRRSNRPLLKTANPRATLEKLIEERYPIYAEADVTVISRDVPQDVVAGHVIDAVLGYLKRQD</sequence>
<dbReference type="CDD" id="cd00464">
    <property type="entry name" value="SK"/>
    <property type="match status" value="1"/>
</dbReference>
<feature type="binding site" evidence="11">
    <location>
        <position position="161"/>
    </location>
    <ligand>
        <name>ATP</name>
        <dbReference type="ChEBI" id="CHEBI:30616"/>
    </ligand>
</feature>
<comment type="caution">
    <text evidence="11">Lacks conserved residue(s) required for the propagation of feature annotation.</text>
</comment>
<comment type="catalytic activity">
    <reaction evidence="10 11">
        <text>shikimate + ATP = 3-phosphoshikimate + ADP + H(+)</text>
        <dbReference type="Rhea" id="RHEA:13121"/>
        <dbReference type="ChEBI" id="CHEBI:15378"/>
        <dbReference type="ChEBI" id="CHEBI:30616"/>
        <dbReference type="ChEBI" id="CHEBI:36208"/>
        <dbReference type="ChEBI" id="CHEBI:145989"/>
        <dbReference type="ChEBI" id="CHEBI:456216"/>
        <dbReference type="EC" id="2.7.1.71"/>
    </reaction>
</comment>
<evidence type="ECO:0000256" key="1">
    <source>
        <dbReference type="ARBA" id="ARBA00004842"/>
    </source>
</evidence>
<keyword evidence="7 11" id="KW-0418">Kinase</keyword>
<evidence type="ECO:0000256" key="7">
    <source>
        <dbReference type="ARBA" id="ARBA00022777"/>
    </source>
</evidence>
<keyword evidence="5 11" id="KW-0808">Transferase</keyword>
<feature type="binding site" evidence="11">
    <location>
        <position position="101"/>
    </location>
    <ligand>
        <name>substrate</name>
    </ligand>
</feature>
<evidence type="ECO:0000256" key="3">
    <source>
        <dbReference type="ARBA" id="ARBA00012154"/>
    </source>
</evidence>
<keyword evidence="4 11" id="KW-0028">Amino-acid biosynthesis</keyword>
<keyword evidence="11" id="KW-0963">Cytoplasm</keyword>
<dbReference type="PRINTS" id="PR01100">
    <property type="entry name" value="SHIKIMTKNASE"/>
</dbReference>
<feature type="binding site" evidence="11">
    <location>
        <position position="77"/>
    </location>
    <ligand>
        <name>substrate</name>
    </ligand>
</feature>
<keyword evidence="9 11" id="KW-0057">Aromatic amino acid biosynthesis</keyword>
<comment type="subcellular location">
    <subcellularLocation>
        <location evidence="11">Cytoplasm</location>
    </subcellularLocation>
</comment>
<comment type="pathway">
    <text evidence="1 11">Metabolic intermediate biosynthesis; chorismate biosynthesis; chorismate from D-erythrose 4-phosphate and phosphoenolpyruvate: step 5/7.</text>
</comment>
<dbReference type="InterPro" id="IPR027417">
    <property type="entry name" value="P-loop_NTPase"/>
</dbReference>
<proteinExistence type="inferred from homology"/>
<dbReference type="Pfam" id="PF01202">
    <property type="entry name" value="SKI"/>
    <property type="match status" value="1"/>
</dbReference>
<evidence type="ECO:0000256" key="4">
    <source>
        <dbReference type="ARBA" id="ARBA00022605"/>
    </source>
</evidence>
<dbReference type="InterPro" id="IPR000623">
    <property type="entry name" value="Shikimate_kinase/TSH1"/>
</dbReference>
<evidence type="ECO:0000256" key="11">
    <source>
        <dbReference type="HAMAP-Rule" id="MF_00109"/>
    </source>
</evidence>